<evidence type="ECO:0000256" key="1">
    <source>
        <dbReference type="ARBA" id="ARBA00005525"/>
    </source>
</evidence>
<keyword evidence="3" id="KW-0560">Oxidoreductase</keyword>
<dbReference type="Proteomes" id="UP000184304">
    <property type="component" value="Unassembled WGS sequence"/>
</dbReference>
<dbReference type="InterPro" id="IPR000304">
    <property type="entry name" value="Pyrroline-COOH_reductase"/>
</dbReference>
<evidence type="ECO:0008006" key="8">
    <source>
        <dbReference type="Google" id="ProtNLM"/>
    </source>
</evidence>
<reference evidence="7" key="1">
    <citation type="journal article" date="2017" name="Genome Biol.">
        <title>Comparative genomics reveals high biological diversity and specific adaptations in the industrially and medically important fungal genus Aspergillus.</title>
        <authorList>
            <person name="de Vries R.P."/>
            <person name="Riley R."/>
            <person name="Wiebenga A."/>
            <person name="Aguilar-Osorio G."/>
            <person name="Amillis S."/>
            <person name="Uchima C.A."/>
            <person name="Anderluh G."/>
            <person name="Asadollahi M."/>
            <person name="Askin M."/>
            <person name="Barry K."/>
            <person name="Battaglia E."/>
            <person name="Bayram O."/>
            <person name="Benocci T."/>
            <person name="Braus-Stromeyer S.A."/>
            <person name="Caldana C."/>
            <person name="Canovas D."/>
            <person name="Cerqueira G.C."/>
            <person name="Chen F."/>
            <person name="Chen W."/>
            <person name="Choi C."/>
            <person name="Clum A."/>
            <person name="Dos Santos R.A."/>
            <person name="Damasio A.R."/>
            <person name="Diallinas G."/>
            <person name="Emri T."/>
            <person name="Fekete E."/>
            <person name="Flipphi M."/>
            <person name="Freyberg S."/>
            <person name="Gallo A."/>
            <person name="Gournas C."/>
            <person name="Habgood R."/>
            <person name="Hainaut M."/>
            <person name="Harispe M.L."/>
            <person name="Henrissat B."/>
            <person name="Hilden K.S."/>
            <person name="Hope R."/>
            <person name="Hossain A."/>
            <person name="Karabika E."/>
            <person name="Karaffa L."/>
            <person name="Karanyi Z."/>
            <person name="Krasevec N."/>
            <person name="Kuo A."/>
            <person name="Kusch H."/>
            <person name="LaButti K."/>
            <person name="Lagendijk E.L."/>
            <person name="Lapidus A."/>
            <person name="Levasseur A."/>
            <person name="Lindquist E."/>
            <person name="Lipzen A."/>
            <person name="Logrieco A.F."/>
            <person name="MacCabe A."/>
            <person name="Maekelae M.R."/>
            <person name="Malavazi I."/>
            <person name="Melin P."/>
            <person name="Meyer V."/>
            <person name="Mielnichuk N."/>
            <person name="Miskei M."/>
            <person name="Molnar A.P."/>
            <person name="Mule G."/>
            <person name="Ngan C.Y."/>
            <person name="Orejas M."/>
            <person name="Orosz E."/>
            <person name="Ouedraogo J.P."/>
            <person name="Overkamp K.M."/>
            <person name="Park H.-S."/>
            <person name="Perrone G."/>
            <person name="Piumi F."/>
            <person name="Punt P.J."/>
            <person name="Ram A.F."/>
            <person name="Ramon A."/>
            <person name="Rauscher S."/>
            <person name="Record E."/>
            <person name="Riano-Pachon D.M."/>
            <person name="Robert V."/>
            <person name="Roehrig J."/>
            <person name="Ruller R."/>
            <person name="Salamov A."/>
            <person name="Salih N.S."/>
            <person name="Samson R.A."/>
            <person name="Sandor E."/>
            <person name="Sanguinetti M."/>
            <person name="Schuetze T."/>
            <person name="Sepcic K."/>
            <person name="Shelest E."/>
            <person name="Sherlock G."/>
            <person name="Sophianopoulou V."/>
            <person name="Squina F.M."/>
            <person name="Sun H."/>
            <person name="Susca A."/>
            <person name="Todd R.B."/>
            <person name="Tsang A."/>
            <person name="Unkles S.E."/>
            <person name="van de Wiele N."/>
            <person name="van Rossen-Uffink D."/>
            <person name="Oliveira J.V."/>
            <person name="Vesth T.C."/>
            <person name="Visser J."/>
            <person name="Yu J.-H."/>
            <person name="Zhou M."/>
            <person name="Andersen M.R."/>
            <person name="Archer D.B."/>
            <person name="Baker S.E."/>
            <person name="Benoit I."/>
            <person name="Brakhage A.A."/>
            <person name="Braus G.H."/>
            <person name="Fischer R."/>
            <person name="Frisvad J.C."/>
            <person name="Goldman G.H."/>
            <person name="Houbraken J."/>
            <person name="Oakley B."/>
            <person name="Pocsi I."/>
            <person name="Scazzocchio C."/>
            <person name="Seiboth B."/>
            <person name="vanKuyk P.A."/>
            <person name="Wortman J."/>
            <person name="Dyer P.S."/>
            <person name="Grigoriev I.V."/>
        </authorList>
    </citation>
    <scope>NUCLEOTIDE SEQUENCE [LARGE SCALE GENOMIC DNA]</scope>
    <source>
        <strain evidence="7">CBS 134.48</strain>
    </source>
</reference>
<dbReference type="InterPro" id="IPR028939">
    <property type="entry name" value="P5C_Rdtase_cat_N"/>
</dbReference>
<dbReference type="AlphaFoldDB" id="A0A1L9MQI3"/>
<keyword evidence="2" id="KW-0521">NADP</keyword>
<dbReference type="InterPro" id="IPR029036">
    <property type="entry name" value="P5CR_dimer"/>
</dbReference>
<accession>A0A1L9MQI3</accession>
<dbReference type="SUPFAM" id="SSF51735">
    <property type="entry name" value="NAD(P)-binding Rossmann-fold domains"/>
    <property type="match status" value="2"/>
</dbReference>
<feature type="domain" description="Pyrroline-5-carboxylate reductase dimerisation" evidence="5">
    <location>
        <begin position="475"/>
        <end position="574"/>
    </location>
</feature>
<dbReference type="OrthoDB" id="10263291at2759"/>
<evidence type="ECO:0000259" key="5">
    <source>
        <dbReference type="Pfam" id="PF14748"/>
    </source>
</evidence>
<feature type="domain" description="Pyrroline-5-carboxylate reductase catalytic N-terminal" evidence="4">
    <location>
        <begin position="28"/>
        <end position="133"/>
    </location>
</feature>
<name>A0A1L9MQI3_ASPTC</name>
<dbReference type="PROSITE" id="PS51257">
    <property type="entry name" value="PROKAR_LIPOPROTEIN"/>
    <property type="match status" value="1"/>
</dbReference>
<evidence type="ECO:0000256" key="3">
    <source>
        <dbReference type="ARBA" id="ARBA00023002"/>
    </source>
</evidence>
<keyword evidence="7" id="KW-1185">Reference proteome</keyword>
<evidence type="ECO:0000256" key="2">
    <source>
        <dbReference type="ARBA" id="ARBA00022857"/>
    </source>
</evidence>
<dbReference type="EMBL" id="KV878208">
    <property type="protein sequence ID" value="OJI79310.1"/>
    <property type="molecule type" value="Genomic_DNA"/>
</dbReference>
<feature type="domain" description="Pyrroline-5-carboxylate reductase catalytic N-terminal" evidence="4">
    <location>
        <begin position="329"/>
        <end position="403"/>
    </location>
</feature>
<evidence type="ECO:0000259" key="4">
    <source>
        <dbReference type="Pfam" id="PF03807"/>
    </source>
</evidence>
<organism evidence="6 7">
    <name type="scientific">Aspergillus tubingensis (strain CBS 134.48)</name>
    <dbReference type="NCBI Taxonomy" id="767770"/>
    <lineage>
        <taxon>Eukaryota</taxon>
        <taxon>Fungi</taxon>
        <taxon>Dikarya</taxon>
        <taxon>Ascomycota</taxon>
        <taxon>Pezizomycotina</taxon>
        <taxon>Eurotiomycetes</taxon>
        <taxon>Eurotiomycetidae</taxon>
        <taxon>Eurotiales</taxon>
        <taxon>Aspergillaceae</taxon>
        <taxon>Aspergillus</taxon>
        <taxon>Aspergillus subgen. Circumdati</taxon>
    </lineage>
</organism>
<sequence>MPYRFATVHQYSFQNLILIMAVNANLTFAIIGCGTLGTAIADAVLSPNEKTSVSVKRLIATVGTAPSKSRVEEALSQHASKVTVLTCEENSRAVEEADIVILAVKPFKRMDVFSTPGFKEAIAGKLVLSIMAGITLAELSRLTYGEAASQRTHSFQVVRAMPNMAARIRQAVTLYTSCTTVTPDNLEIAAWTFDQIGEVHRIPESSFDICAVLVGCAGSLLLLAIDGLLDAAVAEGVRRPEVQNLVVNSAIGMMKLVPAGDHPGVLREKIASPGGCSIRALLELEKLGARSAFTSAILAAAEKSKSHIGQAILGSLLPLVSRPASLVSNINVAVNDEKSYNQLRKDSWLSAPPVTLFLNQNIQAVKNADAVLFAFPPDKVHDVIGATGMKEALQHKGIISLLARTPRDELRHILATGEGKTKEDVVRAMPTIGAATLESATLLTDAPGRSTDATVELAAWIFGSLGKVFRVSDVHFDSLTGISAASNALAVVAVQQIARIAASKGVPRDKVIPIVSQCIRGTVGMLLSEIEPENLQRSLSTPGSITEQAISGFVHGQLSGILGEAVNGAIKRASDYEK</sequence>
<dbReference type="HAMAP" id="MF_01925">
    <property type="entry name" value="P5C_reductase"/>
    <property type="match status" value="1"/>
</dbReference>
<gene>
    <name evidence="6" type="ORF">ASPTUDRAFT_204638</name>
</gene>
<dbReference type="Pfam" id="PF03807">
    <property type="entry name" value="F420_oxidored"/>
    <property type="match status" value="2"/>
</dbReference>
<dbReference type="STRING" id="767770.A0A1L9MQI3"/>
<protein>
    <recommendedName>
        <fullName evidence="8">Pyrroline-5-carboxylate reductase</fullName>
    </recommendedName>
</protein>
<feature type="domain" description="Pyrroline-5-carboxylate reductase dimerisation" evidence="5">
    <location>
        <begin position="204"/>
        <end position="305"/>
    </location>
</feature>
<dbReference type="Pfam" id="PF14748">
    <property type="entry name" value="P5CR_dimer"/>
    <property type="match status" value="2"/>
</dbReference>
<dbReference type="GO" id="GO:0055129">
    <property type="term" value="P:L-proline biosynthetic process"/>
    <property type="evidence" value="ECO:0007669"/>
    <property type="project" value="TreeGrafter"/>
</dbReference>
<dbReference type="GO" id="GO:0004735">
    <property type="term" value="F:pyrroline-5-carboxylate reductase activity"/>
    <property type="evidence" value="ECO:0007669"/>
    <property type="project" value="InterPro"/>
</dbReference>
<dbReference type="PANTHER" id="PTHR11645:SF65">
    <property type="entry name" value="HYPOTHETICAL PYRROLINE-5-CARBOXYLATE REDUCTASE (EUROFUNG)"/>
    <property type="match status" value="1"/>
</dbReference>
<proteinExistence type="inferred from homology"/>
<dbReference type="InterPro" id="IPR036291">
    <property type="entry name" value="NAD(P)-bd_dom_sf"/>
</dbReference>
<evidence type="ECO:0000313" key="7">
    <source>
        <dbReference type="Proteomes" id="UP000184304"/>
    </source>
</evidence>
<dbReference type="PANTHER" id="PTHR11645">
    <property type="entry name" value="PYRROLINE-5-CARBOXYLATE REDUCTASE"/>
    <property type="match status" value="1"/>
</dbReference>
<dbReference type="Gene3D" id="1.10.3730.10">
    <property type="entry name" value="ProC C-terminal domain-like"/>
    <property type="match status" value="2"/>
</dbReference>
<dbReference type="InterPro" id="IPR008927">
    <property type="entry name" value="6-PGluconate_DH-like_C_sf"/>
</dbReference>
<dbReference type="FunFam" id="1.10.3730.10:FF:000001">
    <property type="entry name" value="Pyrroline-5-carboxylate reductase"/>
    <property type="match status" value="1"/>
</dbReference>
<comment type="similarity">
    <text evidence="1">Belongs to the pyrroline-5-carboxylate reductase family.</text>
</comment>
<dbReference type="SUPFAM" id="SSF48179">
    <property type="entry name" value="6-phosphogluconate dehydrogenase C-terminal domain-like"/>
    <property type="match status" value="2"/>
</dbReference>
<dbReference type="VEuPathDB" id="FungiDB:ASPTUDRAFT_204638"/>
<evidence type="ECO:0000313" key="6">
    <source>
        <dbReference type="EMBL" id="OJI79310.1"/>
    </source>
</evidence>
<dbReference type="Gene3D" id="3.40.50.720">
    <property type="entry name" value="NAD(P)-binding Rossmann-like Domain"/>
    <property type="match status" value="2"/>
</dbReference>